<feature type="coiled-coil region" evidence="1">
    <location>
        <begin position="949"/>
        <end position="1059"/>
    </location>
</feature>
<feature type="coiled-coil region" evidence="1">
    <location>
        <begin position="1494"/>
        <end position="1521"/>
    </location>
</feature>
<feature type="coiled-coil region" evidence="1">
    <location>
        <begin position="1352"/>
        <end position="1386"/>
    </location>
</feature>
<proteinExistence type="predicted"/>
<sequence>MLIENEEGWFDAILRSDYAVVQHSLARYKGTKTPSGLTGLMYSAMRNDYRMVHILKQYEAGCCDNRGYTALMFAAEADNAEVCLCLLDLEGHILLKDIYTAYNVAQWSRSYGAMKAMAQYYSKDPPTEDSVDSESGGELLFRVETVASIQEYNAEQVKNMVNELSEAYIQLDSLQSLVVRQRDDLKALLNANTVLRDVFIRQNNEMKQLETLLHGTLKEFSAASLICSQREELERLRLQVASLTIGAHLLDHTVVTSSKEELAKSAHPRNNQNSELASLVKENSRLRLSMVEVQAKISHILLKHDPLLITSDEAAKVASEAEISLLHQELELRNGTISILTETITDLKAKLQIEHKSAFTSMTIASGSTDLSEEQAPKELILTDENGNIQQLSPQEDDAIGLLFGQLEEKERIILDLTTRLSEQESLLDHQTEQFNTVTQEHTDLRQSLKTILYSIQISNHDSEDTIPSVLQSLALLLNEDPLQVSPTKPAQYISKASSSHEQIGIPSIVHSHTSLAAISESPKFTAVASTDLSSILEDSRSLNSPFSPADALPGASANALRGAQDTDHIGLDLSAPHVFSSPSIIIDKSSNLYQLLEKNTVNETAPVNKTISELKDKVAEQERLIDDQRLKIRDLEELNQVTNTSGTSKMIASLSLQLEEVRLSKLSVEDELRRSKEQIIELEKHREHEAQYVPNSILEDKSVGTVDTFDVTSIMLELQQAKDENEELSKLIHILDAKLAEYESTTSVHPPDDLADLEKRLKEKEHEVENLQEMIPLLKAKDTQIIHLTEQIALNTQAEHDLLLANDTIMQLSEKLRQISDQSSQRINKSIMVQSMILSRSISRSSGSDKMYEQTTPIVKDCLDVVEAAKVLTLTQTDKYTTLPESDTVQLSSVLVHLNTSESGIPEASVLDLQLEPQAFSLTKDPRNLPQEAINKDQTPMSNGSSRLLQLEELCDSLRNQNNELQDKLSIANEQVASQILVMANTMTEESAQQHIHELELELQEKDACIQQLQGEVQRARDASDSIIKNRQDLQLRNAELQDELLDLSAQVVELRRLVLQQQDVVPREVQTVANMENYAAMQSSNKFVQTLIDKSISEKAYSDINSEKESALATVKQSSYDLDAINECDVDPDIVSIMIPRSTSQMNVIKKSDLNISSNDCYSEPSPVDSIVTLSGIQYAELLQSICIGNEDELVLDSSNKSLDIRGSSFNQLSLSRTLSSSLQKYTETDRITLPNSLVQTVQHLSVHVASIQSKLYQSELLNRSLRHELLEVEAARDIADNAESELSLHRNEIKYLREELISKENQIGTVTTLLKKAEAQLQEHMASTEQNNIITDKRNAELLSLKRQESELRDENHKISIELDSAKRKLELEANRGLQLERELSTITSELQATRKEQLELRTSASQLANENLALTALIAQTQTDTVNESNITLSDAMELLESEKHDLQDKLNRTVHSFINLKSHMDETTTALNKQVHDIEQQLISTRSHLSEYKESYEQLSKEHEGALQRLDILSQTNKKLRMLIADKKLDGYLERSFGATSSINPVSNYKPESDSTYYSDVMPKEHPDDTPLMRAVLSNAPIGVLRRQLRHVGCVRPDGTTALMLASQVGNKTAVALLREYESGVERADGATALDLAMQAEKIEIIRLLLPFEKTK</sequence>
<dbReference type="EMBL" id="JXTI01000170">
    <property type="protein sequence ID" value="KWX11615.1"/>
    <property type="molecule type" value="Genomic_DNA"/>
</dbReference>
<dbReference type="Gene3D" id="1.25.40.20">
    <property type="entry name" value="Ankyrin repeat-containing domain"/>
    <property type="match status" value="2"/>
</dbReference>
<dbReference type="OrthoDB" id="10255581at2759"/>
<evidence type="ECO:0000313" key="3">
    <source>
        <dbReference type="Proteomes" id="UP000070089"/>
    </source>
</evidence>
<dbReference type="Pfam" id="PF12796">
    <property type="entry name" value="Ank_2"/>
    <property type="match status" value="2"/>
</dbReference>
<name>A0A132NNE8_GIAIN</name>
<dbReference type="InterPro" id="IPR036770">
    <property type="entry name" value="Ankyrin_rpt-contain_sf"/>
</dbReference>
<dbReference type="PANTHER" id="PTHR24184:SF11">
    <property type="entry name" value="ANKYRIN REPEAT AND SOCS BOX CONTAINING 3"/>
    <property type="match status" value="1"/>
</dbReference>
<dbReference type="PANTHER" id="PTHR24184">
    <property type="entry name" value="SI:CH211-189E2.2"/>
    <property type="match status" value="1"/>
</dbReference>
<feature type="coiled-coil region" evidence="1">
    <location>
        <begin position="712"/>
        <end position="782"/>
    </location>
</feature>
<feature type="coiled-coil region" evidence="1">
    <location>
        <begin position="1268"/>
        <end position="1309"/>
    </location>
</feature>
<protein>
    <submittedName>
        <fullName evidence="2">Coiled-coil protein</fullName>
    </submittedName>
</protein>
<dbReference type="Proteomes" id="UP000070089">
    <property type="component" value="Unassembled WGS sequence"/>
</dbReference>
<feature type="coiled-coil region" evidence="1">
    <location>
        <begin position="612"/>
        <end position="686"/>
    </location>
</feature>
<keyword evidence="1" id="KW-0175">Coiled coil</keyword>
<accession>A0A132NNE8</accession>
<comment type="caution">
    <text evidence="2">The sequence shown here is derived from an EMBL/GenBank/DDBJ whole genome shotgun (WGS) entry which is preliminary data.</text>
</comment>
<evidence type="ECO:0000256" key="1">
    <source>
        <dbReference type="SAM" id="Coils"/>
    </source>
</evidence>
<reference evidence="2 3" key="1">
    <citation type="journal article" date="2015" name="Mol. Biochem. Parasitol.">
        <title>Identification of polymorphic genes for use in assemblage B genotyping assays through comparative genomics of multiple assemblage B Giardia duodenalis isolates.</title>
        <authorList>
            <person name="Wielinga C."/>
            <person name="Thompson R.C."/>
            <person name="Monis P."/>
            <person name="Ryan U."/>
        </authorList>
    </citation>
    <scope>NUCLEOTIDE SEQUENCE [LARGE SCALE GENOMIC DNA]</scope>
    <source>
        <strain evidence="2 3">BAH15c1</strain>
    </source>
</reference>
<dbReference type="VEuPathDB" id="GiardiaDB:QR46_4431"/>
<dbReference type="InterPro" id="IPR002110">
    <property type="entry name" value="Ankyrin_rpt"/>
</dbReference>
<dbReference type="SMART" id="SM00248">
    <property type="entry name" value="ANK"/>
    <property type="match status" value="4"/>
</dbReference>
<organism evidence="2 3">
    <name type="scientific">Giardia duodenalis assemblage B</name>
    <dbReference type="NCBI Taxonomy" id="1394984"/>
    <lineage>
        <taxon>Eukaryota</taxon>
        <taxon>Metamonada</taxon>
        <taxon>Diplomonadida</taxon>
        <taxon>Hexamitidae</taxon>
        <taxon>Giardiinae</taxon>
        <taxon>Giardia</taxon>
    </lineage>
</organism>
<gene>
    <name evidence="2" type="ORF">QR46_4431</name>
</gene>
<evidence type="ECO:0000313" key="2">
    <source>
        <dbReference type="EMBL" id="KWX11615.1"/>
    </source>
</evidence>
<feature type="coiled-coil region" evidence="1">
    <location>
        <begin position="1434"/>
        <end position="1461"/>
    </location>
</feature>
<dbReference type="SUPFAM" id="SSF48403">
    <property type="entry name" value="Ankyrin repeat"/>
    <property type="match status" value="1"/>
</dbReference>